<gene>
    <name evidence="1" type="ORF">GCM10009097_39830</name>
</gene>
<reference evidence="1 2" key="1">
    <citation type="journal article" date="2019" name="Int. J. Syst. Evol. Microbiol.">
        <title>The Global Catalogue of Microorganisms (GCM) 10K type strain sequencing project: providing services to taxonomists for standard genome sequencing and annotation.</title>
        <authorList>
            <consortium name="The Broad Institute Genomics Platform"/>
            <consortium name="The Broad Institute Genome Sequencing Center for Infectious Disease"/>
            <person name="Wu L."/>
            <person name="Ma J."/>
        </authorList>
    </citation>
    <scope>NUCLEOTIDE SEQUENCE [LARGE SCALE GENOMIC DNA]</scope>
    <source>
        <strain evidence="1 2">JCM 14330</strain>
    </source>
</reference>
<proteinExistence type="predicted"/>
<comment type="caution">
    <text evidence="1">The sequence shown here is derived from an EMBL/GenBank/DDBJ whole genome shotgun (WGS) entry which is preliminary data.</text>
</comment>
<dbReference type="EMBL" id="BAAAEN010000017">
    <property type="protein sequence ID" value="GAA0518351.1"/>
    <property type="molecule type" value="Genomic_DNA"/>
</dbReference>
<name>A0ABN1CG64_9BURK</name>
<evidence type="ECO:0000313" key="2">
    <source>
        <dbReference type="Proteomes" id="UP001501706"/>
    </source>
</evidence>
<organism evidence="1 2">
    <name type="scientific">Pigmentiphaga daeguensis</name>
    <dbReference type="NCBI Taxonomy" id="414049"/>
    <lineage>
        <taxon>Bacteria</taxon>
        <taxon>Pseudomonadati</taxon>
        <taxon>Pseudomonadota</taxon>
        <taxon>Betaproteobacteria</taxon>
        <taxon>Burkholderiales</taxon>
        <taxon>Alcaligenaceae</taxon>
        <taxon>Pigmentiphaga</taxon>
    </lineage>
</organism>
<sequence length="136" mass="14359">MTWIPAVSVTRIPARRLANREALRFPLSVLGTFEPAGIRAGIRGRIPFPCAPAPEDAAGRGTVGSMRRVARGVATRDGMLTVAGAAQVRSRRGPPVSRLTVKHRLGGYSSTAWWRKSGNGAGMLSGRRVAGGDQAV</sequence>
<protein>
    <submittedName>
        <fullName evidence="1">Uncharacterized protein</fullName>
    </submittedName>
</protein>
<accession>A0ABN1CG64</accession>
<keyword evidence="2" id="KW-1185">Reference proteome</keyword>
<dbReference type="Proteomes" id="UP001501706">
    <property type="component" value="Unassembled WGS sequence"/>
</dbReference>
<evidence type="ECO:0000313" key="1">
    <source>
        <dbReference type="EMBL" id="GAA0518351.1"/>
    </source>
</evidence>